<organism evidence="1 2">
    <name type="scientific">Trichonephila clavipes</name>
    <name type="common">Golden silk orbweaver</name>
    <name type="synonym">Nephila clavipes</name>
    <dbReference type="NCBI Taxonomy" id="2585209"/>
    <lineage>
        <taxon>Eukaryota</taxon>
        <taxon>Metazoa</taxon>
        <taxon>Ecdysozoa</taxon>
        <taxon>Arthropoda</taxon>
        <taxon>Chelicerata</taxon>
        <taxon>Arachnida</taxon>
        <taxon>Araneae</taxon>
        <taxon>Araneomorphae</taxon>
        <taxon>Entelegynae</taxon>
        <taxon>Araneoidea</taxon>
        <taxon>Nephilidae</taxon>
        <taxon>Trichonephila</taxon>
    </lineage>
</organism>
<dbReference type="Proteomes" id="UP000887159">
    <property type="component" value="Unassembled WGS sequence"/>
</dbReference>
<dbReference type="Gene3D" id="1.50.10.20">
    <property type="match status" value="1"/>
</dbReference>
<protein>
    <submittedName>
        <fullName evidence="1">Uncharacterized protein</fullName>
    </submittedName>
</protein>
<reference evidence="1" key="1">
    <citation type="submission" date="2020-08" db="EMBL/GenBank/DDBJ databases">
        <title>Multicomponent nature underlies the extraordinary mechanical properties of spider dragline silk.</title>
        <authorList>
            <person name="Kono N."/>
            <person name="Nakamura H."/>
            <person name="Mori M."/>
            <person name="Yoshida Y."/>
            <person name="Ohtoshi R."/>
            <person name="Malay A.D."/>
            <person name="Moran D.A.P."/>
            <person name="Tomita M."/>
            <person name="Numata K."/>
            <person name="Arakawa K."/>
        </authorList>
    </citation>
    <scope>NUCLEOTIDE SEQUENCE</scope>
</reference>
<name>A0A8X6SKJ3_TRICX</name>
<dbReference type="EMBL" id="BMAU01021333">
    <property type="protein sequence ID" value="GFY15101.1"/>
    <property type="molecule type" value="Genomic_DNA"/>
</dbReference>
<accession>A0A8X6SKJ3</accession>
<dbReference type="AlphaFoldDB" id="A0A8X6SKJ3"/>
<gene>
    <name evidence="1" type="ORF">TNCV_4493541</name>
</gene>
<comment type="caution">
    <text evidence="1">The sequence shown here is derived from an EMBL/GenBank/DDBJ whole genome shotgun (WGS) entry which is preliminary data.</text>
</comment>
<evidence type="ECO:0000313" key="2">
    <source>
        <dbReference type="Proteomes" id="UP000887159"/>
    </source>
</evidence>
<sequence>MKDSSKREQDFTCERGASNIASPKEALFTKAKLLRERRPYFVSGVPVPKNDLALRDYMRLTSSLRTLSLGTEMPRFNLVCLGPPSLTSLSLERRKSGFTVDKWGSQLHRVAVALHLANESIFSPGNTTGQEISYELTIQLLHHLSKNQTMSSQELALSIHAMLVACMDPRDFYGLNLVQELRKRTEVNTSYTNPFQILVLCNAGDKMTTRDVERVTAAYNSQHKPFWIGIGQSSPRLLVHKIQPRHRREHSKRHATETQEAPVREWNCWQFENHSTSRANK</sequence>
<proteinExistence type="predicted"/>
<evidence type="ECO:0000313" key="1">
    <source>
        <dbReference type="EMBL" id="GFY15101.1"/>
    </source>
</evidence>
<keyword evidence="2" id="KW-1185">Reference proteome</keyword>